<gene>
    <name evidence="2" type="ORF">WG66_18349</name>
</gene>
<proteinExistence type="predicted"/>
<feature type="compositionally biased region" description="Basic and acidic residues" evidence="1">
    <location>
        <begin position="238"/>
        <end position="253"/>
    </location>
</feature>
<organism evidence="2 3">
    <name type="scientific">Moniliophthora roreri</name>
    <name type="common">Frosty pod rot fungus</name>
    <name type="synonym">Monilia roreri</name>
    <dbReference type="NCBI Taxonomy" id="221103"/>
    <lineage>
        <taxon>Eukaryota</taxon>
        <taxon>Fungi</taxon>
        <taxon>Dikarya</taxon>
        <taxon>Basidiomycota</taxon>
        <taxon>Agaricomycotina</taxon>
        <taxon>Agaricomycetes</taxon>
        <taxon>Agaricomycetidae</taxon>
        <taxon>Agaricales</taxon>
        <taxon>Marasmiineae</taxon>
        <taxon>Marasmiaceae</taxon>
        <taxon>Moniliophthora</taxon>
    </lineage>
</organism>
<feature type="region of interest" description="Disordered" evidence="1">
    <location>
        <begin position="238"/>
        <end position="300"/>
    </location>
</feature>
<protein>
    <submittedName>
        <fullName evidence="2">Uncharacterized protein</fullName>
    </submittedName>
</protein>
<reference evidence="2 3" key="1">
    <citation type="submission" date="2015-12" db="EMBL/GenBank/DDBJ databases">
        <title>Draft genome sequence of Moniliophthora roreri, the causal agent of frosty pod rot of cacao.</title>
        <authorList>
            <person name="Aime M.C."/>
            <person name="Diaz-Valderrama J.R."/>
            <person name="Kijpornyongpan T."/>
            <person name="Phillips-Mora W."/>
        </authorList>
    </citation>
    <scope>NUCLEOTIDE SEQUENCE [LARGE SCALE GENOMIC DNA]</scope>
    <source>
        <strain evidence="2 3">MCA 2952</strain>
    </source>
</reference>
<evidence type="ECO:0000256" key="1">
    <source>
        <dbReference type="SAM" id="MobiDB-lite"/>
    </source>
</evidence>
<evidence type="ECO:0000313" key="3">
    <source>
        <dbReference type="Proteomes" id="UP000054988"/>
    </source>
</evidence>
<feature type="compositionally biased region" description="Acidic residues" evidence="1">
    <location>
        <begin position="290"/>
        <end position="300"/>
    </location>
</feature>
<dbReference type="Proteomes" id="UP000054988">
    <property type="component" value="Unassembled WGS sequence"/>
</dbReference>
<sequence length="300" mass="34997">MKQLAGHDLEDILQCTLPCYEGLFIPHHDNIIQDLLFTFATWHSYCAMRQHTDSHLATFKTVTKELGALMRKYVKEAQVEWSTKKNPEGEIMQGAIKKHFTMVNYKTHALGHYVCSIKYYGTTDLISSSLGEKEHRRSKKAYKLTNKNRYRPQIGNKVMFIEVYVNEEWQVETSDWCYYYMNIFVDRDMFVHFHGGGIGHKSMFHVTKMLENDARKYDEPLLHYDEYGEVVENCNVESKGEDMHSDNDNKDFESGDEGPQVEVDAEDERDFSELDSEDSEDTDSQHDESNSDEESTMEDN</sequence>
<name>A0A0W0EYU4_MONRR</name>
<accession>A0A0W0EYU4</accession>
<dbReference type="AlphaFoldDB" id="A0A0W0EYU4"/>
<evidence type="ECO:0000313" key="2">
    <source>
        <dbReference type="EMBL" id="KTB29106.1"/>
    </source>
</evidence>
<comment type="caution">
    <text evidence="2">The sequence shown here is derived from an EMBL/GenBank/DDBJ whole genome shotgun (WGS) entry which is preliminary data.</text>
</comment>
<dbReference type="EMBL" id="LATX01002450">
    <property type="protein sequence ID" value="KTB29106.1"/>
    <property type="molecule type" value="Genomic_DNA"/>
</dbReference>
<feature type="compositionally biased region" description="Acidic residues" evidence="1">
    <location>
        <begin position="263"/>
        <end position="282"/>
    </location>
</feature>